<feature type="compositionally biased region" description="Polar residues" evidence="7">
    <location>
        <begin position="442"/>
        <end position="471"/>
    </location>
</feature>
<feature type="compositionally biased region" description="Low complexity" evidence="7">
    <location>
        <begin position="663"/>
        <end position="672"/>
    </location>
</feature>
<evidence type="ECO:0000256" key="1">
    <source>
        <dbReference type="ARBA" id="ARBA00022574"/>
    </source>
</evidence>
<feature type="compositionally biased region" description="Polar residues" evidence="7">
    <location>
        <begin position="645"/>
        <end position="654"/>
    </location>
</feature>
<feature type="compositionally biased region" description="Basic and acidic residues" evidence="7">
    <location>
        <begin position="631"/>
        <end position="642"/>
    </location>
</feature>
<feature type="compositionally biased region" description="Low complexity" evidence="7">
    <location>
        <begin position="496"/>
        <end position="511"/>
    </location>
</feature>
<feature type="region of interest" description="Disordered" evidence="7">
    <location>
        <begin position="631"/>
        <end position="676"/>
    </location>
</feature>
<dbReference type="GO" id="GO:0016239">
    <property type="term" value="P:positive regulation of macroautophagy"/>
    <property type="evidence" value="ECO:0007669"/>
    <property type="project" value="TreeGrafter"/>
</dbReference>
<dbReference type="GO" id="GO:0008270">
    <property type="term" value="F:zinc ion binding"/>
    <property type="evidence" value="ECO:0007669"/>
    <property type="project" value="UniProtKB-KW"/>
</dbReference>
<dbReference type="Proteomes" id="UP000749293">
    <property type="component" value="Unassembled WGS sequence"/>
</dbReference>
<dbReference type="PANTHER" id="PTHR46200:SF1">
    <property type="entry name" value="GATOR COMPLEX PROTEIN WDR24"/>
    <property type="match status" value="1"/>
</dbReference>
<dbReference type="InterPro" id="IPR037590">
    <property type="entry name" value="WDR24"/>
</dbReference>
<keyword evidence="1 6" id="KW-0853">WD repeat</keyword>
<name>A0A9P4YXF8_9HYPO</name>
<evidence type="ECO:0000256" key="6">
    <source>
        <dbReference type="PROSITE-ProRule" id="PRU00221"/>
    </source>
</evidence>
<dbReference type="GO" id="GO:0061700">
    <property type="term" value="C:GATOR2 complex"/>
    <property type="evidence" value="ECO:0007669"/>
    <property type="project" value="TreeGrafter"/>
</dbReference>
<evidence type="ECO:0000256" key="5">
    <source>
        <dbReference type="ARBA" id="ARBA00022833"/>
    </source>
</evidence>
<dbReference type="EMBL" id="JAANYQ010000003">
    <property type="protein sequence ID" value="KAF4124866.1"/>
    <property type="molecule type" value="Genomic_DNA"/>
</dbReference>
<dbReference type="OrthoDB" id="60955at2759"/>
<feature type="compositionally biased region" description="Basic and acidic residues" evidence="7">
    <location>
        <begin position="1177"/>
        <end position="1186"/>
    </location>
</feature>
<dbReference type="PROSITE" id="PS50082">
    <property type="entry name" value="WD_REPEATS_2"/>
    <property type="match status" value="1"/>
</dbReference>
<dbReference type="GeneID" id="55969933"/>
<feature type="compositionally biased region" description="Low complexity" evidence="7">
    <location>
        <begin position="864"/>
        <end position="881"/>
    </location>
</feature>
<feature type="compositionally biased region" description="Basic residues" evidence="7">
    <location>
        <begin position="485"/>
        <end position="495"/>
    </location>
</feature>
<dbReference type="GO" id="GO:0005774">
    <property type="term" value="C:vacuolar membrane"/>
    <property type="evidence" value="ECO:0007669"/>
    <property type="project" value="TreeGrafter"/>
</dbReference>
<feature type="region of interest" description="Disordered" evidence="7">
    <location>
        <begin position="797"/>
        <end position="943"/>
    </location>
</feature>
<organism evidence="8 9">
    <name type="scientific">Geosmithia morbida</name>
    <dbReference type="NCBI Taxonomy" id="1094350"/>
    <lineage>
        <taxon>Eukaryota</taxon>
        <taxon>Fungi</taxon>
        <taxon>Dikarya</taxon>
        <taxon>Ascomycota</taxon>
        <taxon>Pezizomycotina</taxon>
        <taxon>Sordariomycetes</taxon>
        <taxon>Hypocreomycetidae</taxon>
        <taxon>Hypocreales</taxon>
        <taxon>Bionectriaceae</taxon>
        <taxon>Geosmithia</taxon>
    </lineage>
</organism>
<dbReference type="GO" id="GO:1904263">
    <property type="term" value="P:positive regulation of TORC1 signaling"/>
    <property type="evidence" value="ECO:0007669"/>
    <property type="project" value="TreeGrafter"/>
</dbReference>
<sequence>MYSRDSNIMRKLLGRTAPDTSAVDASHSAASIPPPVAYRPQRAQDAVYAAGVPISQLDVSPDRRSVALGGPHVLKTIVMDHHDDPEGDGPGGGGGSRTFAPIEGVDIRASIMMQPSVGPKANSVADQLNIRDVKWHGNSTVFTACASGRIFAYDIARLGTGSTDGGYENVHIQEDSRQVNTLDVNPHLQSWLLSGGQDGFARIFDTANPVHTRQGFVTFRQRFAGLRCIDPIRHVKWSPRVGHEMAACTDGGVVLKWDVRQPSKPLLRINAHEKACTGIAWHPDGVHLVSAGFDSRLHVWDMGSSADRRQKPKWTVNTPAPVAAVSWRPSMWSATAQARRVAQVAASYDDSSTRRYGTSAVHIWDLARPTMPYKEIERFDSSPSALSWQDQDILWTVGQDGMFNQCDVAYAPRAVDRQPTSALDFSSRGDVVMFLDERPQQPRLQPSSTAAMTKASSFASDSHTPMLSLSRSDSEEDVVGSFLAPRRRMHRKSRPSGRASATPPSSSSVARGKNTLNLEQSIKATGTFKPQQAMASGHIPAASSVAVYQYLSSVYLETLQRELPRDPSGLNGSLLDRIVYIMEQYARAAEGASLFRLAQTWRILSFTMTLLLKRRAQYHLETRLSRYQRIKHDTGRTPRKESYGAATQDNSTRLNRSHGPDRLSAAASDLDSTSNVATPLARPVDSSTAAYRATSGKMLTPIAEPESFSLGPNVQEPFSSNGERSRPRQWLNFNAISLASEDSDRSKLSITEGYDFYDMEALSYAVGLPIGPGEGGGRVQRHDSTDSYGQVFSISEGSRVAGSPKRHPSLQQSNTVGSDGSDYHSRIRGEELAEPRRNSKAHAVSDSPDDVFMISQATMRSGDYASYPSQPSYPSQDSESQLNQSAAVGTTTKPPPTIPPRHPHQKSPQMPPEYCEPSSTLIDSDYLPWPDDPEYPHPLTTSGFKASSIPPLDPYRLLARTLEFESRTSALNASAMVLLLRPLVAESVIDTFQATAILRQQHSRLSRMGLFTEAALMRKLCVRGWPAGLPSWGDNYPVIFAAAQRDVRVSLACSSCHRPREVDPSDPAASVWVCERCRAVMAPCAVCGHRDAQESSFDPIDSSSSSEIDKGGPPLLSGWWYCPGCTHGGHASCLETWHASDATSDTPAKFSEGCCPSDGCGHACLPGKYRGETTTARSEDLARAASDRFSTTRSGSGAASPRPGSSIVSSDGFEVPQSRAVGVAREALNNSANSINNSGAGGSSSSAGILSTSPGRPGPGMGERERRKSVKFARPDR</sequence>
<evidence type="ECO:0000256" key="2">
    <source>
        <dbReference type="ARBA" id="ARBA00022723"/>
    </source>
</evidence>
<feature type="compositionally biased region" description="Low complexity" evidence="7">
    <location>
        <begin position="1193"/>
        <end position="1206"/>
    </location>
</feature>
<accession>A0A9P4YXF8</accession>
<proteinExistence type="predicted"/>
<feature type="region of interest" description="Disordered" evidence="7">
    <location>
        <begin position="706"/>
        <end position="725"/>
    </location>
</feature>
<evidence type="ECO:0000256" key="4">
    <source>
        <dbReference type="ARBA" id="ARBA00022771"/>
    </source>
</evidence>
<protein>
    <recommendedName>
        <fullName evidence="10">WD repeat protein</fullName>
    </recommendedName>
</protein>
<dbReference type="GO" id="GO:0005829">
    <property type="term" value="C:cytosol"/>
    <property type="evidence" value="ECO:0007669"/>
    <property type="project" value="TreeGrafter"/>
</dbReference>
<evidence type="ECO:0000256" key="7">
    <source>
        <dbReference type="SAM" id="MobiDB-lite"/>
    </source>
</evidence>
<feature type="compositionally biased region" description="Low complexity" evidence="7">
    <location>
        <begin position="1232"/>
        <end position="1255"/>
    </location>
</feature>
<feature type="compositionally biased region" description="Basic and acidic residues" evidence="7">
    <location>
        <begin position="821"/>
        <end position="837"/>
    </location>
</feature>
<keyword evidence="4" id="KW-0863">Zinc-finger</keyword>
<feature type="region of interest" description="Disordered" evidence="7">
    <location>
        <begin position="1232"/>
        <end position="1277"/>
    </location>
</feature>
<dbReference type="InterPro" id="IPR015943">
    <property type="entry name" value="WD40/YVTN_repeat-like_dom_sf"/>
</dbReference>
<keyword evidence="9" id="KW-1185">Reference proteome</keyword>
<feature type="region of interest" description="Disordered" evidence="7">
    <location>
        <begin position="439"/>
        <end position="514"/>
    </location>
</feature>
<evidence type="ECO:0000313" key="8">
    <source>
        <dbReference type="EMBL" id="KAF4124866.1"/>
    </source>
</evidence>
<gene>
    <name evidence="8" type="ORF">GMORB2_3705</name>
</gene>
<feature type="region of interest" description="Disordered" evidence="7">
    <location>
        <begin position="1175"/>
        <end position="1213"/>
    </location>
</feature>
<keyword evidence="3" id="KW-0677">Repeat</keyword>
<evidence type="ECO:0008006" key="10">
    <source>
        <dbReference type="Google" id="ProtNLM"/>
    </source>
</evidence>
<dbReference type="Pfam" id="PF00400">
    <property type="entry name" value="WD40"/>
    <property type="match status" value="1"/>
</dbReference>
<dbReference type="InterPro" id="IPR019775">
    <property type="entry name" value="WD40_repeat_CS"/>
</dbReference>
<keyword evidence="2" id="KW-0479">Metal-binding</keyword>
<dbReference type="PANTHER" id="PTHR46200">
    <property type="entry name" value="GATOR COMPLEX PROTEIN WDR24"/>
    <property type="match status" value="1"/>
</dbReference>
<keyword evidence="5" id="KW-0862">Zinc</keyword>
<evidence type="ECO:0000313" key="9">
    <source>
        <dbReference type="Proteomes" id="UP000749293"/>
    </source>
</evidence>
<feature type="repeat" description="WD" evidence="6">
    <location>
        <begin position="269"/>
        <end position="310"/>
    </location>
</feature>
<dbReference type="SUPFAM" id="SSF50978">
    <property type="entry name" value="WD40 repeat-like"/>
    <property type="match status" value="1"/>
</dbReference>
<dbReference type="PROSITE" id="PS50294">
    <property type="entry name" value="WD_REPEATS_REGION"/>
    <property type="match status" value="1"/>
</dbReference>
<evidence type="ECO:0000256" key="3">
    <source>
        <dbReference type="ARBA" id="ARBA00022737"/>
    </source>
</evidence>
<dbReference type="RefSeq" id="XP_035323518.1">
    <property type="nucleotide sequence ID" value="XM_035465681.1"/>
</dbReference>
<feature type="compositionally biased region" description="Polar residues" evidence="7">
    <location>
        <begin position="710"/>
        <end position="722"/>
    </location>
</feature>
<comment type="caution">
    <text evidence="8">The sequence shown here is derived from an EMBL/GenBank/DDBJ whole genome shotgun (WGS) entry which is preliminary data.</text>
</comment>
<dbReference type="PROSITE" id="PS00678">
    <property type="entry name" value="WD_REPEATS_1"/>
    <property type="match status" value="1"/>
</dbReference>
<dbReference type="AlphaFoldDB" id="A0A9P4YXF8"/>
<dbReference type="InterPro" id="IPR036322">
    <property type="entry name" value="WD40_repeat_dom_sf"/>
</dbReference>
<feature type="compositionally biased region" description="Polar residues" evidence="7">
    <location>
        <begin position="809"/>
        <end position="818"/>
    </location>
</feature>
<dbReference type="SMART" id="SM00320">
    <property type="entry name" value="WD40"/>
    <property type="match status" value="5"/>
</dbReference>
<dbReference type="InterPro" id="IPR001680">
    <property type="entry name" value="WD40_rpt"/>
</dbReference>
<dbReference type="Gene3D" id="2.130.10.10">
    <property type="entry name" value="YVTN repeat-like/Quinoprotein amine dehydrogenase"/>
    <property type="match status" value="2"/>
</dbReference>
<reference evidence="8" key="1">
    <citation type="submission" date="2020-03" db="EMBL/GenBank/DDBJ databases">
        <title>Site-based positive gene gene selection in Geosmithia morbida across the United States reveals a broad range of putative effectors and factors for local host and environmental adapation.</title>
        <authorList>
            <person name="Onufrak A."/>
            <person name="Murdoch R.W."/>
            <person name="Gazis R."/>
            <person name="Huff M."/>
            <person name="Staton M."/>
            <person name="Klingeman W."/>
            <person name="Hadziabdic D."/>
        </authorList>
    </citation>
    <scope>NUCLEOTIDE SEQUENCE</scope>
    <source>
        <strain evidence="8">1262</strain>
    </source>
</reference>